<dbReference type="GO" id="GO:0008911">
    <property type="term" value="F:lactaldehyde dehydrogenase (NAD+) activity"/>
    <property type="evidence" value="ECO:0007669"/>
    <property type="project" value="TreeGrafter"/>
</dbReference>
<evidence type="ECO:0000313" key="5">
    <source>
        <dbReference type="Proteomes" id="UP000705867"/>
    </source>
</evidence>
<dbReference type="Gene3D" id="3.40.605.10">
    <property type="entry name" value="Aldehyde Dehydrogenase, Chain A, domain 1"/>
    <property type="match status" value="1"/>
</dbReference>
<dbReference type="Gene3D" id="3.40.309.10">
    <property type="entry name" value="Aldehyde Dehydrogenase, Chain A, domain 2"/>
    <property type="match status" value="1"/>
</dbReference>
<name>A0A953JDQ2_9BACT</name>
<dbReference type="Proteomes" id="UP000705867">
    <property type="component" value="Unassembled WGS sequence"/>
</dbReference>
<reference evidence="4" key="1">
    <citation type="journal article" date="2021" name="bioRxiv">
        <title>Unraveling nitrogen, sulfur and carbon metabolic pathways and microbial community transcriptional responses to substrate deprivation and toxicity stresses in a bioreactor mimicking anoxic brackish coastal sediment conditions.</title>
        <authorList>
            <person name="Martins P.D."/>
            <person name="Echeveste M.J."/>
            <person name="Arshad A."/>
            <person name="Kurth J."/>
            <person name="Ouboter H."/>
            <person name="Jetten M.S.M."/>
            <person name="Welte C.U."/>
        </authorList>
    </citation>
    <scope>NUCLEOTIDE SEQUENCE</scope>
    <source>
        <strain evidence="4">MAG_39</strain>
    </source>
</reference>
<dbReference type="AlphaFoldDB" id="A0A953JDQ2"/>
<feature type="domain" description="Aldehyde dehydrogenase" evidence="3">
    <location>
        <begin position="17"/>
        <end position="467"/>
    </location>
</feature>
<dbReference type="InterPro" id="IPR016162">
    <property type="entry name" value="Ald_DH_N"/>
</dbReference>
<protein>
    <submittedName>
        <fullName evidence="4">Aldehyde dehydrogenase family protein</fullName>
    </submittedName>
</protein>
<dbReference type="EMBL" id="JAIOIV010000108">
    <property type="protein sequence ID" value="MBZ0157235.1"/>
    <property type="molecule type" value="Genomic_DNA"/>
</dbReference>
<evidence type="ECO:0000313" key="4">
    <source>
        <dbReference type="EMBL" id="MBZ0157235.1"/>
    </source>
</evidence>
<keyword evidence="2" id="KW-0560">Oxidoreductase</keyword>
<reference evidence="4" key="2">
    <citation type="submission" date="2021-08" db="EMBL/GenBank/DDBJ databases">
        <authorList>
            <person name="Dalcin Martins P."/>
        </authorList>
    </citation>
    <scope>NUCLEOTIDE SEQUENCE</scope>
    <source>
        <strain evidence="4">MAG_39</strain>
    </source>
</reference>
<sequence length="475" mass="51831">MEKRWKILLGGREVETKDTLNVVNPYNNDVVFEVCRAGEEEAERAIEAAHAARETIAGLPSYKKAEILTGVAEALLKRREEVARTITLESGKPLRDARGEVDRSVLTFRVASEEASRIGGEVIPLDRNAFSEGRWGFTRRFPAGPVIGITPFNFPLNLVSHKVAPAIASGNPIIIKPAAQTPATALLLGEIVSGAGLPEGGISVIPCEVNIAEKFILDERIKVLSFTGSAPVGWMLKSKAPQKKALLELGGNAGVLVDESADLEYAVKRCVTGAFSYAGQVCISVQRIYIHERVYDAFVEKFLSLVRTLKSGNPLEEDTDLGPMIDEKNAVRADTWIGEAKETGAKVLTGGRREGNFYLPTVLADTTPEMKVSCMEVFAPIVTVVRIRDFEEGLHAVNSTIYGLQAGVFTRDLKHAFSAFERLEVGGVIVNDIPTYRVDHMPYGGVKQSGFGREGVKYAIEEMTELRLMVLNGKL</sequence>
<dbReference type="InterPro" id="IPR051020">
    <property type="entry name" value="ALDH-related_metabolic_enz"/>
</dbReference>
<comment type="caution">
    <text evidence="4">The sequence shown here is derived from an EMBL/GenBank/DDBJ whole genome shotgun (WGS) entry which is preliminary data.</text>
</comment>
<dbReference type="InterPro" id="IPR016161">
    <property type="entry name" value="Ald_DH/histidinol_DH"/>
</dbReference>
<evidence type="ECO:0000256" key="1">
    <source>
        <dbReference type="ARBA" id="ARBA00009986"/>
    </source>
</evidence>
<gene>
    <name evidence="4" type="ORF">K8I29_13620</name>
</gene>
<dbReference type="Pfam" id="PF00171">
    <property type="entry name" value="Aldedh"/>
    <property type="match status" value="1"/>
</dbReference>
<dbReference type="InterPro" id="IPR016163">
    <property type="entry name" value="Ald_DH_C"/>
</dbReference>
<evidence type="ECO:0000256" key="2">
    <source>
        <dbReference type="ARBA" id="ARBA00023002"/>
    </source>
</evidence>
<comment type="similarity">
    <text evidence="1">Belongs to the aldehyde dehydrogenase family.</text>
</comment>
<proteinExistence type="inferred from homology"/>
<accession>A0A953JDQ2</accession>
<dbReference type="SUPFAM" id="SSF53720">
    <property type="entry name" value="ALDH-like"/>
    <property type="match status" value="1"/>
</dbReference>
<evidence type="ECO:0000259" key="3">
    <source>
        <dbReference type="Pfam" id="PF00171"/>
    </source>
</evidence>
<dbReference type="PANTHER" id="PTHR42991:SF1">
    <property type="entry name" value="ALDEHYDE DEHYDROGENASE"/>
    <property type="match status" value="1"/>
</dbReference>
<dbReference type="PANTHER" id="PTHR42991">
    <property type="entry name" value="ALDEHYDE DEHYDROGENASE"/>
    <property type="match status" value="1"/>
</dbReference>
<organism evidence="4 5">
    <name type="scientific">Candidatus Nitrobium versatile</name>
    <dbReference type="NCBI Taxonomy" id="2884831"/>
    <lineage>
        <taxon>Bacteria</taxon>
        <taxon>Pseudomonadati</taxon>
        <taxon>Nitrospirota</taxon>
        <taxon>Nitrospiria</taxon>
        <taxon>Nitrospirales</taxon>
        <taxon>Nitrospiraceae</taxon>
        <taxon>Candidatus Nitrobium</taxon>
    </lineage>
</organism>
<dbReference type="InterPro" id="IPR015590">
    <property type="entry name" value="Aldehyde_DH_dom"/>
</dbReference>